<dbReference type="Proteomes" id="UP000231279">
    <property type="component" value="Unassembled WGS sequence"/>
</dbReference>
<keyword evidence="6" id="KW-1185">Reference proteome</keyword>
<evidence type="ECO:0000256" key="1">
    <source>
        <dbReference type="ARBA" id="ARBA00022603"/>
    </source>
</evidence>
<keyword evidence="2" id="KW-0808">Transferase</keyword>
<sequence length="180" mass="20925">MSTAPLALALLYPIMMDPWHHVSEWFQNESPSPFDTKHGMSFWEYASTEQMLNQLFNDAMARDAWFYSSLAIKECKHVFEWIPHDWSDEECVKLLEKCKESIIPSKGKGGKVIIAEMVVADNKEDHKATKTQLFFDMLMMVDHNGKERTEKEWAKLFSTTGFTNYKITTSLGLRYVTTRI</sequence>
<dbReference type="OrthoDB" id="2410195at2759"/>
<dbReference type="InterPro" id="IPR001077">
    <property type="entry name" value="COMT_C"/>
</dbReference>
<evidence type="ECO:0000256" key="3">
    <source>
        <dbReference type="ARBA" id="ARBA00022691"/>
    </source>
</evidence>
<dbReference type="InterPro" id="IPR029063">
    <property type="entry name" value="SAM-dependent_MTases_sf"/>
</dbReference>
<dbReference type="EMBL" id="NKXS01000123">
    <property type="protein sequence ID" value="PIN26257.1"/>
    <property type="molecule type" value="Genomic_DNA"/>
</dbReference>
<dbReference type="AlphaFoldDB" id="A0A2G9I923"/>
<evidence type="ECO:0000313" key="6">
    <source>
        <dbReference type="Proteomes" id="UP000231279"/>
    </source>
</evidence>
<feature type="domain" description="O-methyltransferase C-terminal" evidence="4">
    <location>
        <begin position="78"/>
        <end position="162"/>
    </location>
</feature>
<keyword evidence="3" id="KW-0949">S-adenosyl-L-methionine</keyword>
<evidence type="ECO:0000256" key="2">
    <source>
        <dbReference type="ARBA" id="ARBA00022679"/>
    </source>
</evidence>
<organism evidence="5 6">
    <name type="scientific">Handroanthus impetiginosus</name>
    <dbReference type="NCBI Taxonomy" id="429701"/>
    <lineage>
        <taxon>Eukaryota</taxon>
        <taxon>Viridiplantae</taxon>
        <taxon>Streptophyta</taxon>
        <taxon>Embryophyta</taxon>
        <taxon>Tracheophyta</taxon>
        <taxon>Spermatophyta</taxon>
        <taxon>Magnoliopsida</taxon>
        <taxon>eudicotyledons</taxon>
        <taxon>Gunneridae</taxon>
        <taxon>Pentapetalae</taxon>
        <taxon>asterids</taxon>
        <taxon>lamiids</taxon>
        <taxon>Lamiales</taxon>
        <taxon>Bignoniaceae</taxon>
        <taxon>Crescentiina</taxon>
        <taxon>Tabebuia alliance</taxon>
        <taxon>Handroanthus</taxon>
    </lineage>
</organism>
<name>A0A2G9I923_9LAMI</name>
<dbReference type="PROSITE" id="PS51683">
    <property type="entry name" value="SAM_OMT_II"/>
    <property type="match status" value="1"/>
</dbReference>
<dbReference type="STRING" id="429701.A0A2G9I923"/>
<gene>
    <name evidence="5" type="ORF">CDL12_01002</name>
</gene>
<dbReference type="InterPro" id="IPR016461">
    <property type="entry name" value="COMT-like"/>
</dbReference>
<dbReference type="Pfam" id="PF00891">
    <property type="entry name" value="Methyltransf_2"/>
    <property type="match status" value="1"/>
</dbReference>
<protein>
    <recommendedName>
        <fullName evidence="4">O-methyltransferase C-terminal domain-containing protein</fullName>
    </recommendedName>
</protein>
<dbReference type="GO" id="GO:0032259">
    <property type="term" value="P:methylation"/>
    <property type="evidence" value="ECO:0007669"/>
    <property type="project" value="UniProtKB-KW"/>
</dbReference>
<evidence type="ECO:0000259" key="4">
    <source>
        <dbReference type="Pfam" id="PF00891"/>
    </source>
</evidence>
<dbReference type="SUPFAM" id="SSF53335">
    <property type="entry name" value="S-adenosyl-L-methionine-dependent methyltransferases"/>
    <property type="match status" value="2"/>
</dbReference>
<dbReference type="GO" id="GO:0008171">
    <property type="term" value="F:O-methyltransferase activity"/>
    <property type="evidence" value="ECO:0007669"/>
    <property type="project" value="InterPro"/>
</dbReference>
<evidence type="ECO:0000313" key="5">
    <source>
        <dbReference type="EMBL" id="PIN26257.1"/>
    </source>
</evidence>
<dbReference type="PANTHER" id="PTHR11746">
    <property type="entry name" value="O-METHYLTRANSFERASE"/>
    <property type="match status" value="1"/>
</dbReference>
<proteinExistence type="predicted"/>
<comment type="caution">
    <text evidence="5">The sequence shown here is derived from an EMBL/GenBank/DDBJ whole genome shotgun (WGS) entry which is preliminary data.</text>
</comment>
<dbReference type="Gene3D" id="3.40.50.150">
    <property type="entry name" value="Vaccinia Virus protein VP39"/>
    <property type="match status" value="2"/>
</dbReference>
<keyword evidence="1" id="KW-0489">Methyltransferase</keyword>
<reference evidence="6" key="1">
    <citation type="journal article" date="2018" name="Gigascience">
        <title>Genome assembly of the Pink Ipe (Handroanthus impetiginosus, Bignoniaceae), a highly valued, ecologically keystone Neotropical timber forest tree.</title>
        <authorList>
            <person name="Silva-Junior O.B."/>
            <person name="Grattapaglia D."/>
            <person name="Novaes E."/>
            <person name="Collevatti R.G."/>
        </authorList>
    </citation>
    <scope>NUCLEOTIDE SEQUENCE [LARGE SCALE GENOMIC DNA]</scope>
    <source>
        <strain evidence="6">cv. UFG-1</strain>
    </source>
</reference>
<accession>A0A2G9I923</accession>